<evidence type="ECO:0000256" key="4">
    <source>
        <dbReference type="ARBA" id="ARBA00023136"/>
    </source>
</evidence>
<reference evidence="8 9" key="1">
    <citation type="submission" date="2020-09" db="EMBL/GenBank/DDBJ databases">
        <title>Methylomonas albis sp. nov. and Methylomonas fluvii sp. nov.: Two cold-adapted methanotrophs from the River Elbe and an amended description of Methylovulum psychrotolerans strain Eb1.</title>
        <authorList>
            <person name="Bussmann I.K."/>
            <person name="Klings K.-W."/>
            <person name="Warnstedt J."/>
            <person name="Hoppert M."/>
            <person name="Saborowski A."/>
            <person name="Horn F."/>
            <person name="Liebner S."/>
        </authorList>
    </citation>
    <scope>NUCLEOTIDE SEQUENCE [LARGE SCALE GENOMIC DNA]</scope>
    <source>
        <strain evidence="8 9">EbA</strain>
    </source>
</reference>
<protein>
    <submittedName>
        <fullName evidence="8">GtrA family protein</fullName>
    </submittedName>
</protein>
<feature type="transmembrane region" description="Helical" evidence="5">
    <location>
        <begin position="430"/>
        <end position="451"/>
    </location>
</feature>
<keyword evidence="2 5" id="KW-0812">Transmembrane</keyword>
<keyword evidence="3 5" id="KW-1133">Transmembrane helix</keyword>
<comment type="caution">
    <text evidence="8">The sequence shown here is derived from an EMBL/GenBank/DDBJ whole genome shotgun (WGS) entry which is preliminary data.</text>
</comment>
<evidence type="ECO:0000313" key="9">
    <source>
        <dbReference type="Proteomes" id="UP000652176"/>
    </source>
</evidence>
<feature type="domain" description="Glycosyltransferase 2-like" evidence="6">
    <location>
        <begin position="9"/>
        <end position="161"/>
    </location>
</feature>
<dbReference type="InterPro" id="IPR001173">
    <property type="entry name" value="Glyco_trans_2-like"/>
</dbReference>
<evidence type="ECO:0000256" key="2">
    <source>
        <dbReference type="ARBA" id="ARBA00022692"/>
    </source>
</evidence>
<feature type="transmembrane region" description="Helical" evidence="5">
    <location>
        <begin position="367"/>
        <end position="384"/>
    </location>
</feature>
<dbReference type="EMBL" id="JACXSS010000001">
    <property type="protein sequence ID" value="MBD9358681.1"/>
    <property type="molecule type" value="Genomic_DNA"/>
</dbReference>
<dbReference type="Pfam" id="PF04138">
    <property type="entry name" value="GtrA_DPMS_TM"/>
    <property type="match status" value="1"/>
</dbReference>
<dbReference type="PANTHER" id="PTHR48090">
    <property type="entry name" value="UNDECAPRENYL-PHOSPHATE 4-DEOXY-4-FORMAMIDO-L-ARABINOSE TRANSFERASE-RELATED"/>
    <property type="match status" value="1"/>
</dbReference>
<evidence type="ECO:0000259" key="7">
    <source>
        <dbReference type="Pfam" id="PF04138"/>
    </source>
</evidence>
<dbReference type="InterPro" id="IPR050256">
    <property type="entry name" value="Glycosyltransferase_2"/>
</dbReference>
<dbReference type="RefSeq" id="WP_192376897.1">
    <property type="nucleotide sequence ID" value="NZ_CAJHIV010000001.1"/>
</dbReference>
<feature type="transmembrane region" description="Helical" evidence="5">
    <location>
        <begin position="405"/>
        <end position="424"/>
    </location>
</feature>
<keyword evidence="9" id="KW-1185">Reference proteome</keyword>
<dbReference type="InterPro" id="IPR029044">
    <property type="entry name" value="Nucleotide-diphossugar_trans"/>
</dbReference>
<sequence>MFNQLKIAVLIPCHNEEVSIARVVSDFRQSLPDAAIYVFDNNSSDNTVLEARSAGAMVRNETQQGKGHVVRRMFRDIDADFYLMVDGDDTYDASLAPDMIRLAMSGPYDLVNCIRQETGDAAYRGGHRFGNRLLTGVVRQIFGNRILDMLSGYKVFSRRFVKSFPALSTGFDIETELTVHTLELSMPAAHLEGEYRGRAEGSESKLRTYRDGWRILMLIIRLVRHERPMVFFGTLAGLLSITALALIWPVIVTYLDTGLVPRFPTAFLAMGIMLLASLSVFTGTILDTVTRGRKELRMLTYLQYPSPVYAPNDGADSAAISQADSGLLNARDDDLLGQMWRFGLVGIVGYIVNAGLVESLVQNMGPLRAQMLAFPAAVTVTWWLNRRFTFGASHHAIHHEWLRYVLANMFGWTANNGAYLWMIFSVPMAYQHPALAVAAGSLAGMVLNFSASRLIVFKKVRQA</sequence>
<name>A0ABR9D6D7_9GAMM</name>
<feature type="domain" description="GtrA/DPMS transmembrane" evidence="7">
    <location>
        <begin position="341"/>
        <end position="457"/>
    </location>
</feature>
<comment type="subcellular location">
    <subcellularLocation>
        <location evidence="1">Membrane</location>
        <topology evidence="1">Multi-pass membrane protein</topology>
    </subcellularLocation>
</comment>
<evidence type="ECO:0000256" key="1">
    <source>
        <dbReference type="ARBA" id="ARBA00004141"/>
    </source>
</evidence>
<dbReference type="CDD" id="cd04179">
    <property type="entry name" value="DPM_DPG-synthase_like"/>
    <property type="match status" value="1"/>
</dbReference>
<organism evidence="8 9">
    <name type="scientific">Methylomonas albis</name>
    <dbReference type="NCBI Taxonomy" id="1854563"/>
    <lineage>
        <taxon>Bacteria</taxon>
        <taxon>Pseudomonadati</taxon>
        <taxon>Pseudomonadota</taxon>
        <taxon>Gammaproteobacteria</taxon>
        <taxon>Methylococcales</taxon>
        <taxon>Methylococcaceae</taxon>
        <taxon>Methylomonas</taxon>
    </lineage>
</organism>
<feature type="transmembrane region" description="Helical" evidence="5">
    <location>
        <begin position="339"/>
        <end position="361"/>
    </location>
</feature>
<dbReference type="Gene3D" id="3.90.550.10">
    <property type="entry name" value="Spore Coat Polysaccharide Biosynthesis Protein SpsA, Chain A"/>
    <property type="match status" value="1"/>
</dbReference>
<gene>
    <name evidence="8" type="ORF">IE877_22860</name>
</gene>
<evidence type="ECO:0000256" key="3">
    <source>
        <dbReference type="ARBA" id="ARBA00022989"/>
    </source>
</evidence>
<accession>A0ABR9D6D7</accession>
<evidence type="ECO:0000313" key="8">
    <source>
        <dbReference type="EMBL" id="MBD9358681.1"/>
    </source>
</evidence>
<evidence type="ECO:0000259" key="6">
    <source>
        <dbReference type="Pfam" id="PF00535"/>
    </source>
</evidence>
<proteinExistence type="predicted"/>
<dbReference type="InterPro" id="IPR007267">
    <property type="entry name" value="GtrA_DPMS_TM"/>
</dbReference>
<dbReference type="Pfam" id="PF00535">
    <property type="entry name" value="Glycos_transf_2"/>
    <property type="match status" value="1"/>
</dbReference>
<dbReference type="SUPFAM" id="SSF53448">
    <property type="entry name" value="Nucleotide-diphospho-sugar transferases"/>
    <property type="match status" value="1"/>
</dbReference>
<feature type="transmembrane region" description="Helical" evidence="5">
    <location>
        <begin position="230"/>
        <end position="255"/>
    </location>
</feature>
<evidence type="ECO:0000256" key="5">
    <source>
        <dbReference type="SAM" id="Phobius"/>
    </source>
</evidence>
<dbReference type="PANTHER" id="PTHR48090:SF7">
    <property type="entry name" value="RFBJ PROTEIN"/>
    <property type="match status" value="1"/>
</dbReference>
<dbReference type="Proteomes" id="UP000652176">
    <property type="component" value="Unassembled WGS sequence"/>
</dbReference>
<feature type="transmembrane region" description="Helical" evidence="5">
    <location>
        <begin position="267"/>
        <end position="289"/>
    </location>
</feature>
<keyword evidence="4 5" id="KW-0472">Membrane</keyword>